<evidence type="ECO:0000256" key="4">
    <source>
        <dbReference type="ARBA" id="ARBA00023002"/>
    </source>
</evidence>
<dbReference type="InterPro" id="IPR016169">
    <property type="entry name" value="FAD-bd_PCMH_sub2"/>
</dbReference>
<evidence type="ECO:0000313" key="7">
    <source>
        <dbReference type="EMBL" id="USW52358.1"/>
    </source>
</evidence>
<dbReference type="Pfam" id="PF08031">
    <property type="entry name" value="BBE"/>
    <property type="match status" value="1"/>
</dbReference>
<dbReference type="OrthoDB" id="2151789at2759"/>
<evidence type="ECO:0000313" key="8">
    <source>
        <dbReference type="Proteomes" id="UP001056384"/>
    </source>
</evidence>
<keyword evidence="5" id="KW-0732">Signal</keyword>
<dbReference type="Proteomes" id="UP001056384">
    <property type="component" value="Chromosome 4"/>
</dbReference>
<keyword evidence="8" id="KW-1185">Reference proteome</keyword>
<proteinExistence type="inferred from homology"/>
<keyword evidence="4" id="KW-0560">Oxidoreductase</keyword>
<dbReference type="EMBL" id="CP099421">
    <property type="protein sequence ID" value="USW52358.1"/>
    <property type="molecule type" value="Genomic_DNA"/>
</dbReference>
<evidence type="ECO:0000256" key="5">
    <source>
        <dbReference type="SAM" id="SignalP"/>
    </source>
</evidence>
<evidence type="ECO:0000259" key="6">
    <source>
        <dbReference type="PROSITE" id="PS51387"/>
    </source>
</evidence>
<dbReference type="PROSITE" id="PS51387">
    <property type="entry name" value="FAD_PCMH"/>
    <property type="match status" value="1"/>
</dbReference>
<gene>
    <name evidence="7" type="ORF">Slin15195_G056770</name>
</gene>
<dbReference type="AlphaFoldDB" id="A0A9Q9ASF7"/>
<evidence type="ECO:0000256" key="3">
    <source>
        <dbReference type="ARBA" id="ARBA00022827"/>
    </source>
</evidence>
<dbReference type="Gene3D" id="3.30.465.10">
    <property type="match status" value="1"/>
</dbReference>
<feature type="signal peptide" evidence="5">
    <location>
        <begin position="1"/>
        <end position="20"/>
    </location>
</feature>
<dbReference type="InterPro" id="IPR050416">
    <property type="entry name" value="FAD-linked_Oxidoreductase"/>
</dbReference>
<organism evidence="7 8">
    <name type="scientific">Septoria linicola</name>
    <dbReference type="NCBI Taxonomy" id="215465"/>
    <lineage>
        <taxon>Eukaryota</taxon>
        <taxon>Fungi</taxon>
        <taxon>Dikarya</taxon>
        <taxon>Ascomycota</taxon>
        <taxon>Pezizomycotina</taxon>
        <taxon>Dothideomycetes</taxon>
        <taxon>Dothideomycetidae</taxon>
        <taxon>Mycosphaerellales</taxon>
        <taxon>Mycosphaerellaceae</taxon>
        <taxon>Septoria</taxon>
    </lineage>
</organism>
<evidence type="ECO:0000256" key="2">
    <source>
        <dbReference type="ARBA" id="ARBA00022630"/>
    </source>
</evidence>
<protein>
    <submittedName>
        <fullName evidence="7">Berberine/berberine, FAD-binding domain, PCMH-type, FAD-binding, type PCMH, subdomain 2</fullName>
    </submittedName>
</protein>
<dbReference type="PANTHER" id="PTHR42973">
    <property type="entry name" value="BINDING OXIDOREDUCTASE, PUTATIVE (AFU_ORTHOLOGUE AFUA_1G17690)-RELATED"/>
    <property type="match status" value="1"/>
</dbReference>
<dbReference type="GO" id="GO:0071949">
    <property type="term" value="F:FAD binding"/>
    <property type="evidence" value="ECO:0007669"/>
    <property type="project" value="InterPro"/>
</dbReference>
<sequence length="544" mass="59942">MLISSLLISILPSLIHAAASQETQQVCDYLFSKYPQNLAYDTLGLSAIKSALNAIPYTKATWEYWNNENWQYRPACAFFPATAQHVAEAVQILNRHPSVQFALKGGGHNPAAGFAAVKDGLLIAFETNLATTERTPDGAHFIVGAGNRWQDVYRVTEKTNQVVVGGRLGHVGVAGFALGGGLSYYSAQYGLTCDNVDNFEAVLANGTIVNANRQEHPNLWWALRGGGNQFAIVTRMWMQAHPAGINGQVWGGLRTFAPEQRYEVFRAITRFVRDYPDPKAAIIPIILFGMPGNMLNALTGPFVFLFYDGPSPPPGALDDFLAIPSMIDTTKTRSYYDLTQEMGAGDFIGFSQAFRVATFPNMEERSMMEFFDDSWNTTYSKTFASGMQTLDLQLITWEPQPLSRRIQAASLAQGGNTYGFDPSHGDKIWLAHTRMWMNPISQPQQSAKELLDGFLATHQQRHGGVVATGSQYTGDAFAPLVMNDGAQSNYAPMFMNDAAADQSYDVYNSYGAANLARLQSIKWSYDPYGFFTNRQGGHKIPGTV</sequence>
<dbReference type="Pfam" id="PF01565">
    <property type="entry name" value="FAD_binding_4"/>
    <property type="match status" value="1"/>
</dbReference>
<dbReference type="InterPro" id="IPR036318">
    <property type="entry name" value="FAD-bd_PCMH-like_sf"/>
</dbReference>
<evidence type="ECO:0000256" key="1">
    <source>
        <dbReference type="ARBA" id="ARBA00005466"/>
    </source>
</evidence>
<keyword evidence="3" id="KW-0274">FAD</keyword>
<dbReference type="InterPro" id="IPR012951">
    <property type="entry name" value="BBE"/>
</dbReference>
<feature type="chain" id="PRO_5040285330" evidence="5">
    <location>
        <begin position="21"/>
        <end position="544"/>
    </location>
</feature>
<name>A0A9Q9ASF7_9PEZI</name>
<dbReference type="PANTHER" id="PTHR42973:SF13">
    <property type="entry name" value="FAD-BINDING PCMH-TYPE DOMAIN-CONTAINING PROTEIN"/>
    <property type="match status" value="1"/>
</dbReference>
<dbReference type="GO" id="GO:0016491">
    <property type="term" value="F:oxidoreductase activity"/>
    <property type="evidence" value="ECO:0007669"/>
    <property type="project" value="UniProtKB-KW"/>
</dbReference>
<keyword evidence="2" id="KW-0285">Flavoprotein</keyword>
<accession>A0A9Q9ASF7</accession>
<feature type="domain" description="FAD-binding PCMH-type" evidence="6">
    <location>
        <begin position="70"/>
        <end position="243"/>
    </location>
</feature>
<reference evidence="7" key="1">
    <citation type="submission" date="2022-06" db="EMBL/GenBank/DDBJ databases">
        <title>Complete genome sequences of two strains of the flax pathogen Septoria linicola.</title>
        <authorList>
            <person name="Lapalu N."/>
            <person name="Simon A."/>
            <person name="Demenou B."/>
            <person name="Paumier D."/>
            <person name="Guillot M.-P."/>
            <person name="Gout L."/>
            <person name="Valade R."/>
        </authorList>
    </citation>
    <scope>NUCLEOTIDE SEQUENCE</scope>
    <source>
        <strain evidence="7">SE15195</strain>
    </source>
</reference>
<dbReference type="InterPro" id="IPR016166">
    <property type="entry name" value="FAD-bd_PCMH"/>
</dbReference>
<dbReference type="InterPro" id="IPR006094">
    <property type="entry name" value="Oxid_FAD_bind_N"/>
</dbReference>
<comment type="similarity">
    <text evidence="1">Belongs to the oxygen-dependent FAD-linked oxidoreductase family.</text>
</comment>
<dbReference type="SUPFAM" id="SSF56176">
    <property type="entry name" value="FAD-binding/transporter-associated domain-like"/>
    <property type="match status" value="1"/>
</dbReference>